<dbReference type="GO" id="GO:0032981">
    <property type="term" value="P:mitochondrial respiratory chain complex I assembly"/>
    <property type="evidence" value="ECO:0007669"/>
    <property type="project" value="TreeGrafter"/>
</dbReference>
<dbReference type="PANTHER" id="PTHR21192:SF2">
    <property type="entry name" value="NADH DEHYDROGENASE [UBIQUINONE] 1 ALPHA SUBCOMPLEX ASSEMBLY FACTOR 3"/>
    <property type="match status" value="1"/>
</dbReference>
<dbReference type="Gene3D" id="3.40.1230.10">
    <property type="entry name" value="MTH938-like"/>
    <property type="match status" value="1"/>
</dbReference>
<gene>
    <name evidence="2" type="ORF">BEMITA_LOCUS7780</name>
</gene>
<dbReference type="EMBL" id="OU963865">
    <property type="protein sequence ID" value="CAH0388896.1"/>
    <property type="molecule type" value="Genomic_DNA"/>
</dbReference>
<evidence type="ECO:0000313" key="3">
    <source>
        <dbReference type="Proteomes" id="UP001152759"/>
    </source>
</evidence>
<evidence type="ECO:0008006" key="4">
    <source>
        <dbReference type="Google" id="ProtNLM"/>
    </source>
</evidence>
<dbReference type="AlphaFoldDB" id="A0A9P0ABB5"/>
<dbReference type="Pfam" id="PF04430">
    <property type="entry name" value="DUF498"/>
    <property type="match status" value="1"/>
</dbReference>
<dbReference type="PANTHER" id="PTHR21192">
    <property type="entry name" value="NUCLEAR PROTEIN E3-3"/>
    <property type="match status" value="1"/>
</dbReference>
<evidence type="ECO:0000313" key="2">
    <source>
        <dbReference type="EMBL" id="CAH0388896.1"/>
    </source>
</evidence>
<dbReference type="InterPro" id="IPR007523">
    <property type="entry name" value="NDUFAF3/AAMDC"/>
</dbReference>
<dbReference type="KEGG" id="btab:109031474"/>
<feature type="region of interest" description="Disordered" evidence="1">
    <location>
        <begin position="240"/>
        <end position="317"/>
    </location>
</feature>
<dbReference type="Proteomes" id="UP001152759">
    <property type="component" value="Chromosome 4"/>
</dbReference>
<dbReference type="InterPro" id="IPR036748">
    <property type="entry name" value="MTH938-like_sf"/>
</dbReference>
<evidence type="ECO:0000256" key="1">
    <source>
        <dbReference type="SAM" id="MobiDB-lite"/>
    </source>
</evidence>
<sequence length="317" mass="36825">MLFRKLLRQSHRKDIRLQLNRCIRSSPKLAAGAYDGDGKTSVDILDAQRHPDIGLIIGSYSQVGFRLSNGVYCAGPIALFSRSVLSWDVEGPYDITPESLSLFTRLEPKLDLLVLGIGDNLDWRRMIEKQIFRDVIKKSGINIVIEKTDHACSTYNFLCMEHRLVAGAFIPPHNFNVTDEDVISTKYRYDLIYNLKEQHDYDEFFDIEKYKAIDRRIAEKTAEVNKGFFDTPEAKEFLHKELSQPEQYQLKPPPKSFYERMEEKEKKEEQRRLLEARDKDFKYVGHGGKDKEDKQIREPKENQSLESGDKKDPKASK</sequence>
<dbReference type="SUPFAM" id="SSF64076">
    <property type="entry name" value="MTH938-like"/>
    <property type="match status" value="1"/>
</dbReference>
<protein>
    <recommendedName>
        <fullName evidence="4">NADH dehydrogenase [ubiquinone] 1 alpha subcomplex assembly factor 3</fullName>
    </recommendedName>
</protein>
<keyword evidence="3" id="KW-1185">Reference proteome</keyword>
<feature type="compositionally biased region" description="Basic and acidic residues" evidence="1">
    <location>
        <begin position="257"/>
        <end position="317"/>
    </location>
</feature>
<proteinExistence type="predicted"/>
<dbReference type="GO" id="GO:0005743">
    <property type="term" value="C:mitochondrial inner membrane"/>
    <property type="evidence" value="ECO:0007669"/>
    <property type="project" value="TreeGrafter"/>
</dbReference>
<accession>A0A9P0ABB5</accession>
<reference evidence="2" key="1">
    <citation type="submission" date="2021-12" db="EMBL/GenBank/DDBJ databases">
        <authorList>
            <person name="King R."/>
        </authorList>
    </citation>
    <scope>NUCLEOTIDE SEQUENCE</scope>
</reference>
<organism evidence="2 3">
    <name type="scientific">Bemisia tabaci</name>
    <name type="common">Sweetpotato whitefly</name>
    <name type="synonym">Aleurodes tabaci</name>
    <dbReference type="NCBI Taxonomy" id="7038"/>
    <lineage>
        <taxon>Eukaryota</taxon>
        <taxon>Metazoa</taxon>
        <taxon>Ecdysozoa</taxon>
        <taxon>Arthropoda</taxon>
        <taxon>Hexapoda</taxon>
        <taxon>Insecta</taxon>
        <taxon>Pterygota</taxon>
        <taxon>Neoptera</taxon>
        <taxon>Paraneoptera</taxon>
        <taxon>Hemiptera</taxon>
        <taxon>Sternorrhyncha</taxon>
        <taxon>Aleyrodoidea</taxon>
        <taxon>Aleyrodidae</taxon>
        <taxon>Aleyrodinae</taxon>
        <taxon>Bemisia</taxon>
    </lineage>
</organism>
<name>A0A9P0ABB5_BEMTA</name>